<sequence>CYQCQTWSLTAMHHRKFTTWEMLEEGGGSYQERLRRLRNEDIRNKVSTTSCTEYVERQQMHWFVHLVRMEYNQPPIT</sequence>
<protein>
    <submittedName>
        <fullName evidence="1">Uncharacterized protein</fullName>
    </submittedName>
</protein>
<dbReference type="AlphaFoldDB" id="A0A0B7AAT0"/>
<reference evidence="1" key="1">
    <citation type="submission" date="2014-12" db="EMBL/GenBank/DDBJ databases">
        <title>Insight into the proteome of Arion vulgaris.</title>
        <authorList>
            <person name="Aradska J."/>
            <person name="Bulat T."/>
            <person name="Smidak R."/>
            <person name="Sarate P."/>
            <person name="Gangsoo J."/>
            <person name="Sialana F."/>
            <person name="Bilban M."/>
            <person name="Lubec G."/>
        </authorList>
    </citation>
    <scope>NUCLEOTIDE SEQUENCE</scope>
    <source>
        <tissue evidence="1">Skin</tissue>
    </source>
</reference>
<proteinExistence type="predicted"/>
<accession>A0A0B7AAT0</accession>
<gene>
    <name evidence="1" type="primary">ORF107105</name>
</gene>
<organism evidence="1">
    <name type="scientific">Arion vulgaris</name>
    <dbReference type="NCBI Taxonomy" id="1028688"/>
    <lineage>
        <taxon>Eukaryota</taxon>
        <taxon>Metazoa</taxon>
        <taxon>Spiralia</taxon>
        <taxon>Lophotrochozoa</taxon>
        <taxon>Mollusca</taxon>
        <taxon>Gastropoda</taxon>
        <taxon>Heterobranchia</taxon>
        <taxon>Euthyneura</taxon>
        <taxon>Panpulmonata</taxon>
        <taxon>Eupulmonata</taxon>
        <taxon>Stylommatophora</taxon>
        <taxon>Helicina</taxon>
        <taxon>Arionoidea</taxon>
        <taxon>Arionidae</taxon>
        <taxon>Arion</taxon>
    </lineage>
</organism>
<feature type="non-terminal residue" evidence="1">
    <location>
        <position position="1"/>
    </location>
</feature>
<dbReference type="EMBL" id="HACG01031003">
    <property type="protein sequence ID" value="CEK77868.1"/>
    <property type="molecule type" value="Transcribed_RNA"/>
</dbReference>
<name>A0A0B7AAT0_9EUPU</name>
<evidence type="ECO:0000313" key="1">
    <source>
        <dbReference type="EMBL" id="CEK77868.1"/>
    </source>
</evidence>